<accession>A0A803K8Z0</accession>
<organism evidence="1">
    <name type="scientific">Xenopus tropicalis</name>
    <name type="common">Western clawed frog</name>
    <name type="synonym">Silurana tropicalis</name>
    <dbReference type="NCBI Taxonomy" id="8364"/>
    <lineage>
        <taxon>Eukaryota</taxon>
        <taxon>Metazoa</taxon>
        <taxon>Chordata</taxon>
        <taxon>Craniata</taxon>
        <taxon>Vertebrata</taxon>
        <taxon>Euteleostomi</taxon>
        <taxon>Amphibia</taxon>
        <taxon>Batrachia</taxon>
        <taxon>Anura</taxon>
        <taxon>Pipoidea</taxon>
        <taxon>Pipidae</taxon>
        <taxon>Xenopodinae</taxon>
        <taxon>Xenopus</taxon>
        <taxon>Silurana</taxon>
    </lineage>
</organism>
<dbReference type="Ensembl" id="ENSXETT00000117064">
    <property type="protein sequence ID" value="ENSXETP00000116798"/>
    <property type="gene ID" value="ENSXETG00000043885"/>
</dbReference>
<dbReference type="AlphaFoldDB" id="A0A803K8Z0"/>
<proteinExistence type="predicted"/>
<reference evidence="1" key="2">
    <citation type="submission" date="2021-03" db="UniProtKB">
        <authorList>
            <consortium name="Ensembl"/>
        </authorList>
    </citation>
    <scope>IDENTIFICATION</scope>
</reference>
<dbReference type="InParanoid" id="A0A803K8Z0"/>
<sequence>MCTFLFLSSFTFSASTLLICSILTVSPPLWGAPLVELRWMGVQAPLVELRWMGVQAPLVELRWMGGPLVELRWMGVQAPLVELRWMGVQAPLVELRLIGEKVDLGGSYLLPISSRATWQKSNKRTYYTLARGIHHEIYRNAGNKKTLRSPAGFL</sequence>
<dbReference type="GeneTree" id="ENSGT01100000266096"/>
<evidence type="ECO:0000313" key="1">
    <source>
        <dbReference type="Ensembl" id="ENSXETP00000116798"/>
    </source>
</evidence>
<reference evidence="1" key="1">
    <citation type="journal article" date="2010" name="Science">
        <title>The genome of the Western clawed frog Xenopus tropicalis.</title>
        <authorList>
            <person name="Hellsten U."/>
            <person name="Harland R.M."/>
            <person name="Gilchrist M.J."/>
            <person name="Hendrix D."/>
            <person name="Jurka J."/>
            <person name="Kapitonov V."/>
            <person name="Ovcharenko I."/>
            <person name="Putnam N.H."/>
            <person name="Shu S."/>
            <person name="Taher L."/>
            <person name="Blitz I.L."/>
            <person name="Blumberg B."/>
            <person name="Dichmann D.S."/>
            <person name="Dubchak I."/>
            <person name="Amaya E."/>
            <person name="Detter J.C."/>
            <person name="Fletcher R."/>
            <person name="Gerhard D.S."/>
            <person name="Goodstein D."/>
            <person name="Graves T."/>
            <person name="Grigoriev I.V."/>
            <person name="Grimwood J."/>
            <person name="Kawashima T."/>
            <person name="Lindquist E."/>
            <person name="Lucas S.M."/>
            <person name="Mead P.E."/>
            <person name="Mitros T."/>
            <person name="Ogino H."/>
            <person name="Ohta Y."/>
            <person name="Poliakov A.V."/>
            <person name="Pollet N."/>
            <person name="Robert J."/>
            <person name="Salamov A."/>
            <person name="Sater A.K."/>
            <person name="Schmutz J."/>
            <person name="Terry A."/>
            <person name="Vize P.D."/>
            <person name="Warren W.C."/>
            <person name="Wells D."/>
            <person name="Wills A."/>
            <person name="Wilson R.K."/>
            <person name="Zimmerman L.B."/>
            <person name="Zorn A.M."/>
            <person name="Grainger R."/>
            <person name="Grammer T."/>
            <person name="Khokha M.K."/>
            <person name="Richardson P.M."/>
            <person name="Rokhsar D.S."/>
        </authorList>
    </citation>
    <scope>NUCLEOTIDE SEQUENCE [LARGE SCALE GENOMIC DNA]</scope>
    <source>
        <strain evidence="1">Nigerian</strain>
    </source>
</reference>
<name>A0A803K8Z0_XENTR</name>
<protein>
    <submittedName>
        <fullName evidence="1">Uncharacterized protein</fullName>
    </submittedName>
</protein>